<reference evidence="8 9" key="1">
    <citation type="submission" date="2020-08" db="EMBL/GenBank/DDBJ databases">
        <title>Genomic Encyclopedia of Type Strains, Phase IV (KMG-IV): sequencing the most valuable type-strain genomes for metagenomic binning, comparative biology and taxonomic classification.</title>
        <authorList>
            <person name="Goeker M."/>
        </authorList>
    </citation>
    <scope>NUCLEOTIDE SEQUENCE [LARGE SCALE GENOMIC DNA]</scope>
    <source>
        <strain evidence="8 9">DSM 13481</strain>
    </source>
</reference>
<dbReference type="AlphaFoldDB" id="A0A841GS48"/>
<dbReference type="Pfam" id="PF13624">
    <property type="entry name" value="SurA_N_3"/>
    <property type="match status" value="1"/>
</dbReference>
<dbReference type="PANTHER" id="PTHR47245">
    <property type="entry name" value="PEPTIDYLPROLYL ISOMERASE"/>
    <property type="match status" value="1"/>
</dbReference>
<keyword evidence="6" id="KW-0812">Transmembrane</keyword>
<keyword evidence="9" id="KW-1185">Reference proteome</keyword>
<dbReference type="Proteomes" id="UP000555828">
    <property type="component" value="Unassembled WGS sequence"/>
</dbReference>
<keyword evidence="5" id="KW-0413">Isomerase</keyword>
<evidence type="ECO:0000259" key="7">
    <source>
        <dbReference type="Pfam" id="PF13145"/>
    </source>
</evidence>
<dbReference type="InterPro" id="IPR050245">
    <property type="entry name" value="PrsA_foldase"/>
</dbReference>
<keyword evidence="4" id="KW-0697">Rotamase</keyword>
<dbReference type="EMBL" id="JACHEX010000001">
    <property type="protein sequence ID" value="MBB6061930.1"/>
    <property type="molecule type" value="Genomic_DNA"/>
</dbReference>
<dbReference type="RefSeq" id="WP_184618677.1">
    <property type="nucleotide sequence ID" value="NZ_JACHEX010000001.1"/>
</dbReference>
<evidence type="ECO:0000313" key="9">
    <source>
        <dbReference type="Proteomes" id="UP000555828"/>
    </source>
</evidence>
<evidence type="ECO:0000256" key="4">
    <source>
        <dbReference type="ARBA" id="ARBA00023110"/>
    </source>
</evidence>
<dbReference type="InterPro" id="IPR000297">
    <property type="entry name" value="PPIase_PpiC"/>
</dbReference>
<keyword evidence="6" id="KW-1133">Transmembrane helix</keyword>
<comment type="caution">
    <text evidence="8">The sequence shown here is derived from an EMBL/GenBank/DDBJ whole genome shotgun (WGS) entry which is preliminary data.</text>
</comment>
<dbReference type="EC" id="5.2.1.8" evidence="2"/>
<organism evidence="8 9">
    <name type="scientific">Thermosipho japonicus</name>
    <dbReference type="NCBI Taxonomy" id="90323"/>
    <lineage>
        <taxon>Bacteria</taxon>
        <taxon>Thermotogati</taxon>
        <taxon>Thermotogota</taxon>
        <taxon>Thermotogae</taxon>
        <taxon>Thermotogales</taxon>
        <taxon>Fervidobacteriaceae</taxon>
        <taxon>Thermosipho</taxon>
    </lineage>
</organism>
<feature type="transmembrane region" description="Helical" evidence="6">
    <location>
        <begin position="12"/>
        <end position="33"/>
    </location>
</feature>
<evidence type="ECO:0000256" key="3">
    <source>
        <dbReference type="ARBA" id="ARBA00022729"/>
    </source>
</evidence>
<name>A0A841GS48_9BACT</name>
<protein>
    <recommendedName>
        <fullName evidence="2">peptidylprolyl isomerase</fullName>
        <ecNumber evidence="2">5.2.1.8</ecNumber>
    </recommendedName>
</protein>
<keyword evidence="3" id="KW-0732">Signal</keyword>
<dbReference type="PANTHER" id="PTHR47245:SF1">
    <property type="entry name" value="FOLDASE PROTEIN PRSA"/>
    <property type="match status" value="1"/>
</dbReference>
<proteinExistence type="predicted"/>
<evidence type="ECO:0000256" key="1">
    <source>
        <dbReference type="ARBA" id="ARBA00000971"/>
    </source>
</evidence>
<evidence type="ECO:0000256" key="2">
    <source>
        <dbReference type="ARBA" id="ARBA00013194"/>
    </source>
</evidence>
<dbReference type="Pfam" id="PF13145">
    <property type="entry name" value="Rotamase_2"/>
    <property type="match status" value="1"/>
</dbReference>
<keyword evidence="6" id="KW-0472">Membrane</keyword>
<dbReference type="GO" id="GO:0003755">
    <property type="term" value="F:peptidyl-prolyl cis-trans isomerase activity"/>
    <property type="evidence" value="ECO:0007669"/>
    <property type="project" value="UniProtKB-KW"/>
</dbReference>
<dbReference type="InterPro" id="IPR027304">
    <property type="entry name" value="Trigger_fact/SurA_dom_sf"/>
</dbReference>
<evidence type="ECO:0000313" key="8">
    <source>
        <dbReference type="EMBL" id="MBB6061930.1"/>
    </source>
</evidence>
<dbReference type="Gene3D" id="1.10.4030.10">
    <property type="entry name" value="Porin chaperone SurA, peptide-binding domain"/>
    <property type="match status" value="1"/>
</dbReference>
<comment type="catalytic activity">
    <reaction evidence="1">
        <text>[protein]-peptidylproline (omega=180) = [protein]-peptidylproline (omega=0)</text>
        <dbReference type="Rhea" id="RHEA:16237"/>
        <dbReference type="Rhea" id="RHEA-COMP:10747"/>
        <dbReference type="Rhea" id="RHEA-COMP:10748"/>
        <dbReference type="ChEBI" id="CHEBI:83833"/>
        <dbReference type="ChEBI" id="CHEBI:83834"/>
        <dbReference type="EC" id="5.2.1.8"/>
    </reaction>
</comment>
<evidence type="ECO:0000256" key="5">
    <source>
        <dbReference type="ARBA" id="ARBA00023235"/>
    </source>
</evidence>
<evidence type="ECO:0000256" key="6">
    <source>
        <dbReference type="SAM" id="Phobius"/>
    </source>
</evidence>
<sequence>MRKWFEKAHGAIIWTIAIAFVAGIVVWSISSYVSSRKGSVKYNLEDSVAYLTKDGTALSEEYWIFPWEVEDSYNKALSYYQVSDVDPVFEAPMLKTSVLNDLIETKTILYYAQVNKISPTKEEINQELDKQVADIKKNEQLLNYIKQKYGSVENYKKKIEPEVVKYLTIAKVRDTIASVSDDEMKSYYSENREDLMNKYDQANVDFVSFSSQASANDFISEAMNTGFYQAATNMNLSVQNYDSFKRGIIDKRFEDSIFGSTNTIVGPIPLGSNFFVFNVKDVKTVDTFEKFTLSQGYQDVLNQLKSDKFRKAIDEFKRNENVSSKIIDPVYKTWNQVLTNSGTSLLNVYKKLNEMVLDESTMVTVKHDTPVEIKAAFVTLVDKMQAATELTNDAVYKQILDDASKESKLVLESIYNDYPESFIAAKKMKTLYPKRTDVLYNYYTKLYSKIKPYVEYGMLQSVVNDFIDLYGGLNTLSEATDISLDWKAEVLYDLYEINKMLKDATTAEQYLEKLKEATPTYMDFEAAFNELETMKNSTSTSNNK</sequence>
<dbReference type="SUPFAM" id="SSF109998">
    <property type="entry name" value="Triger factor/SurA peptide-binding domain-like"/>
    <property type="match status" value="1"/>
</dbReference>
<feature type="domain" description="PpiC" evidence="7">
    <location>
        <begin position="179"/>
        <end position="288"/>
    </location>
</feature>
<accession>A0A841GS48</accession>
<gene>
    <name evidence="8" type="ORF">HNP65_000352</name>
</gene>